<evidence type="ECO:0000259" key="8">
    <source>
        <dbReference type="PROSITE" id="PS00794"/>
    </source>
</evidence>
<comment type="pathway">
    <text evidence="1">Cofactor biosynthesis; tetrahydrofolate biosynthesis; 2-amino-4-hydroxy-6-hydroxymethyl-7,8-dihydropteridine diphosphate from 7,8-dihydroneopterin triphosphate: step 4/4.</text>
</comment>
<dbReference type="GO" id="GO:0046656">
    <property type="term" value="P:folic acid biosynthetic process"/>
    <property type="evidence" value="ECO:0007669"/>
    <property type="project" value="UniProtKB-KW"/>
</dbReference>
<keyword evidence="3 9" id="KW-0808">Transferase</keyword>
<dbReference type="PROSITE" id="PS00794">
    <property type="entry name" value="HPPK"/>
    <property type="match status" value="1"/>
</dbReference>
<protein>
    <recommendedName>
        <fullName evidence="2">2-amino-4-hydroxy-6-hydroxymethyldihydropteridine diphosphokinase</fullName>
        <ecNumber evidence="2">2.7.6.3</ecNumber>
    </recommendedName>
</protein>
<evidence type="ECO:0000256" key="2">
    <source>
        <dbReference type="ARBA" id="ARBA00013253"/>
    </source>
</evidence>
<dbReference type="GO" id="GO:0003848">
    <property type="term" value="F:2-amino-4-hydroxy-6-hydroxymethyldihydropteridine diphosphokinase activity"/>
    <property type="evidence" value="ECO:0007669"/>
    <property type="project" value="UniProtKB-EC"/>
</dbReference>
<dbReference type="SUPFAM" id="SSF55083">
    <property type="entry name" value="6-hydroxymethyl-7,8-dihydropterin pyrophosphokinase, HPPK"/>
    <property type="match status" value="1"/>
</dbReference>
<keyword evidence="4" id="KW-0547">Nucleotide-binding</keyword>
<dbReference type="PANTHER" id="PTHR43071">
    <property type="entry name" value="2-AMINO-4-HYDROXY-6-HYDROXYMETHYLDIHYDROPTERIDINE PYROPHOSPHOKINASE"/>
    <property type="match status" value="1"/>
</dbReference>
<reference evidence="9" key="1">
    <citation type="submission" date="2018-06" db="EMBL/GenBank/DDBJ databases">
        <authorList>
            <person name="Zhirakovskaya E."/>
        </authorList>
    </citation>
    <scope>NUCLEOTIDE SEQUENCE</scope>
</reference>
<dbReference type="NCBIfam" id="TIGR01498">
    <property type="entry name" value="folK"/>
    <property type="match status" value="1"/>
</dbReference>
<dbReference type="GO" id="GO:0016301">
    <property type="term" value="F:kinase activity"/>
    <property type="evidence" value="ECO:0007669"/>
    <property type="project" value="UniProtKB-KW"/>
</dbReference>
<proteinExistence type="predicted"/>
<evidence type="ECO:0000256" key="6">
    <source>
        <dbReference type="ARBA" id="ARBA00022840"/>
    </source>
</evidence>
<dbReference type="GO" id="GO:0005524">
    <property type="term" value="F:ATP binding"/>
    <property type="evidence" value="ECO:0007669"/>
    <property type="project" value="UniProtKB-KW"/>
</dbReference>
<evidence type="ECO:0000256" key="3">
    <source>
        <dbReference type="ARBA" id="ARBA00022679"/>
    </source>
</evidence>
<gene>
    <name evidence="9" type="ORF">MNBD_CHLOROFLEXI01-927</name>
</gene>
<accession>A0A3B0W002</accession>
<organism evidence="9">
    <name type="scientific">hydrothermal vent metagenome</name>
    <dbReference type="NCBI Taxonomy" id="652676"/>
    <lineage>
        <taxon>unclassified sequences</taxon>
        <taxon>metagenomes</taxon>
        <taxon>ecological metagenomes</taxon>
    </lineage>
</organism>
<dbReference type="InterPro" id="IPR000550">
    <property type="entry name" value="Hppk"/>
</dbReference>
<dbReference type="Gene3D" id="3.30.70.560">
    <property type="entry name" value="7,8-Dihydro-6-hydroxymethylpterin-pyrophosphokinase HPPK"/>
    <property type="match status" value="1"/>
</dbReference>
<feature type="domain" description="7,8-dihydro-6-hydroxymethylpterin-pyrophosphokinase" evidence="8">
    <location>
        <begin position="88"/>
        <end position="99"/>
    </location>
</feature>
<dbReference type="Pfam" id="PF01288">
    <property type="entry name" value="HPPK"/>
    <property type="match status" value="1"/>
</dbReference>
<dbReference type="PANTHER" id="PTHR43071:SF1">
    <property type="entry name" value="2-AMINO-4-HYDROXY-6-HYDROXYMETHYLDIHYDROPTERIDINE PYROPHOSPHOKINASE"/>
    <property type="match status" value="1"/>
</dbReference>
<sequence>MGNQVVIGLGSNIEKERNVPLALKMLGEMCTVTAVSPIYETIPVGLRNQANFWNAALLIDTDLTPSEVKQQLINPIEATLKRLRQPDKNAPRTIDLDIVLFNDAVCEYDGGDGRLRPIPDPDLLKFAHVAVPTADLLPNFPHPETGEPLREIAKRLAPNLRFLICD</sequence>
<keyword evidence="7" id="KW-0289">Folate biosynthesis</keyword>
<evidence type="ECO:0000256" key="7">
    <source>
        <dbReference type="ARBA" id="ARBA00022909"/>
    </source>
</evidence>
<name>A0A3B0W002_9ZZZZ</name>
<dbReference type="AlphaFoldDB" id="A0A3B0W002"/>
<dbReference type="EMBL" id="UOEU01000684">
    <property type="protein sequence ID" value="VAW37886.1"/>
    <property type="molecule type" value="Genomic_DNA"/>
</dbReference>
<evidence type="ECO:0000256" key="5">
    <source>
        <dbReference type="ARBA" id="ARBA00022777"/>
    </source>
</evidence>
<keyword evidence="5 9" id="KW-0418">Kinase</keyword>
<dbReference type="UniPathway" id="UPA00077">
    <property type="reaction ID" value="UER00155"/>
</dbReference>
<evidence type="ECO:0000256" key="4">
    <source>
        <dbReference type="ARBA" id="ARBA00022741"/>
    </source>
</evidence>
<evidence type="ECO:0000256" key="1">
    <source>
        <dbReference type="ARBA" id="ARBA00005051"/>
    </source>
</evidence>
<dbReference type="EC" id="2.7.6.3" evidence="2"/>
<keyword evidence="6" id="KW-0067">ATP-binding</keyword>
<dbReference type="InterPro" id="IPR035907">
    <property type="entry name" value="Hppk_sf"/>
</dbReference>
<dbReference type="GO" id="GO:0046654">
    <property type="term" value="P:tetrahydrofolate biosynthetic process"/>
    <property type="evidence" value="ECO:0007669"/>
    <property type="project" value="UniProtKB-UniPathway"/>
</dbReference>
<dbReference type="CDD" id="cd00483">
    <property type="entry name" value="HPPK"/>
    <property type="match status" value="1"/>
</dbReference>
<evidence type="ECO:0000313" key="9">
    <source>
        <dbReference type="EMBL" id="VAW37886.1"/>
    </source>
</evidence>